<keyword evidence="2" id="KW-1185">Reference proteome</keyword>
<name>A0AA38HWN2_9CUCU</name>
<dbReference type="Proteomes" id="UP001168821">
    <property type="component" value="Unassembled WGS sequence"/>
</dbReference>
<evidence type="ECO:0000313" key="1">
    <source>
        <dbReference type="EMBL" id="KAJ3645643.1"/>
    </source>
</evidence>
<dbReference type="AlphaFoldDB" id="A0AA38HWN2"/>
<proteinExistence type="predicted"/>
<evidence type="ECO:0000313" key="2">
    <source>
        <dbReference type="Proteomes" id="UP001168821"/>
    </source>
</evidence>
<reference evidence="1" key="1">
    <citation type="journal article" date="2023" name="G3 (Bethesda)">
        <title>Whole genome assemblies of Zophobas morio and Tenebrio molitor.</title>
        <authorList>
            <person name="Kaur S."/>
            <person name="Stinson S.A."/>
            <person name="diCenzo G.C."/>
        </authorList>
    </citation>
    <scope>NUCLEOTIDE SEQUENCE</scope>
    <source>
        <strain evidence="1">QUZm001</strain>
    </source>
</reference>
<comment type="caution">
    <text evidence="1">The sequence shown here is derived from an EMBL/GenBank/DDBJ whole genome shotgun (WGS) entry which is preliminary data.</text>
</comment>
<dbReference type="EMBL" id="JALNTZ010000007">
    <property type="protein sequence ID" value="KAJ3645643.1"/>
    <property type="molecule type" value="Genomic_DNA"/>
</dbReference>
<gene>
    <name evidence="1" type="ORF">Zmor_023284</name>
</gene>
<sequence length="136" mass="15514">MENQGDMEKNMGRHFFVSRTKFISFSKRLVPVARNIRIYCDKCSNKIFDLKGLIAELSTKLSALESPLKTTIASNFSPAIANVRNEEVIVEPSERLFRAHIIIRGELESADSDLDKTQVTRIFYPLTLSDWGFCPK</sequence>
<protein>
    <submittedName>
        <fullName evidence="1">Uncharacterized protein</fullName>
    </submittedName>
</protein>
<organism evidence="1 2">
    <name type="scientific">Zophobas morio</name>
    <dbReference type="NCBI Taxonomy" id="2755281"/>
    <lineage>
        <taxon>Eukaryota</taxon>
        <taxon>Metazoa</taxon>
        <taxon>Ecdysozoa</taxon>
        <taxon>Arthropoda</taxon>
        <taxon>Hexapoda</taxon>
        <taxon>Insecta</taxon>
        <taxon>Pterygota</taxon>
        <taxon>Neoptera</taxon>
        <taxon>Endopterygota</taxon>
        <taxon>Coleoptera</taxon>
        <taxon>Polyphaga</taxon>
        <taxon>Cucujiformia</taxon>
        <taxon>Tenebrionidae</taxon>
        <taxon>Zophobas</taxon>
    </lineage>
</organism>
<accession>A0AA38HWN2</accession>